<keyword evidence="2" id="KW-0472">Membrane</keyword>
<feature type="region of interest" description="Disordered" evidence="1">
    <location>
        <begin position="146"/>
        <end position="169"/>
    </location>
</feature>
<feature type="transmembrane region" description="Helical" evidence="2">
    <location>
        <begin position="21"/>
        <end position="49"/>
    </location>
</feature>
<protein>
    <submittedName>
        <fullName evidence="3">Uncharacterized protein</fullName>
    </submittedName>
</protein>
<comment type="caution">
    <text evidence="3">The sequence shown here is derived from an EMBL/GenBank/DDBJ whole genome shotgun (WGS) entry which is preliminary data.</text>
</comment>
<keyword evidence="2" id="KW-1133">Transmembrane helix</keyword>
<name>A0A0F9NMQ3_9ZZZZ</name>
<dbReference type="EMBL" id="LAZR01003934">
    <property type="protein sequence ID" value="KKN13307.1"/>
    <property type="molecule type" value="Genomic_DNA"/>
</dbReference>
<keyword evidence="2" id="KW-0812">Transmembrane</keyword>
<evidence type="ECO:0000313" key="3">
    <source>
        <dbReference type="EMBL" id="KKN13307.1"/>
    </source>
</evidence>
<sequence length="169" mass="17562">MLPDSATIQSTIRKAVAAVTAVVLLIVLLTALLVTGFYLLVSAAALALTPLVGEPGAMAITGLACLCLLALFFYRMTRPAKALRDSDGTETKSDSTSPIATLRSLITRNPLEAAALAFAAGVAEQSDPRLKNLLYQGGTILMRQAASTAPKSDEADQSAVSSEDKVPAE</sequence>
<dbReference type="AlphaFoldDB" id="A0A0F9NMQ3"/>
<proteinExistence type="predicted"/>
<evidence type="ECO:0000256" key="2">
    <source>
        <dbReference type="SAM" id="Phobius"/>
    </source>
</evidence>
<evidence type="ECO:0000256" key="1">
    <source>
        <dbReference type="SAM" id="MobiDB-lite"/>
    </source>
</evidence>
<reference evidence="3" key="1">
    <citation type="journal article" date="2015" name="Nature">
        <title>Complex archaea that bridge the gap between prokaryotes and eukaryotes.</title>
        <authorList>
            <person name="Spang A."/>
            <person name="Saw J.H."/>
            <person name="Jorgensen S.L."/>
            <person name="Zaremba-Niedzwiedzka K."/>
            <person name="Martijn J."/>
            <person name="Lind A.E."/>
            <person name="van Eijk R."/>
            <person name="Schleper C."/>
            <person name="Guy L."/>
            <person name="Ettema T.J."/>
        </authorList>
    </citation>
    <scope>NUCLEOTIDE SEQUENCE</scope>
</reference>
<accession>A0A0F9NMQ3</accession>
<feature type="transmembrane region" description="Helical" evidence="2">
    <location>
        <begin position="55"/>
        <end position="74"/>
    </location>
</feature>
<organism evidence="3">
    <name type="scientific">marine sediment metagenome</name>
    <dbReference type="NCBI Taxonomy" id="412755"/>
    <lineage>
        <taxon>unclassified sequences</taxon>
        <taxon>metagenomes</taxon>
        <taxon>ecological metagenomes</taxon>
    </lineage>
</organism>
<gene>
    <name evidence="3" type="ORF">LCGC14_1007720</name>
</gene>